<dbReference type="PANTHER" id="PTHR48449:SF1">
    <property type="entry name" value="DUF1985 DOMAIN-CONTAINING PROTEIN"/>
    <property type="match status" value="1"/>
</dbReference>
<evidence type="ECO:0000256" key="1">
    <source>
        <dbReference type="SAM" id="MobiDB-lite"/>
    </source>
</evidence>
<organism evidence="2 3">
    <name type="scientific">Papaver somniferum</name>
    <name type="common">Opium poppy</name>
    <dbReference type="NCBI Taxonomy" id="3469"/>
    <lineage>
        <taxon>Eukaryota</taxon>
        <taxon>Viridiplantae</taxon>
        <taxon>Streptophyta</taxon>
        <taxon>Embryophyta</taxon>
        <taxon>Tracheophyta</taxon>
        <taxon>Spermatophyta</taxon>
        <taxon>Magnoliopsida</taxon>
        <taxon>Ranunculales</taxon>
        <taxon>Papaveraceae</taxon>
        <taxon>Papaveroideae</taxon>
        <taxon>Papaver</taxon>
    </lineage>
</organism>
<feature type="compositionally biased region" description="Basic and acidic residues" evidence="1">
    <location>
        <begin position="417"/>
        <end position="426"/>
    </location>
</feature>
<feature type="compositionally biased region" description="Acidic residues" evidence="1">
    <location>
        <begin position="697"/>
        <end position="711"/>
    </location>
</feature>
<name>A0A4Y7KHZ6_PAPSO</name>
<feature type="compositionally biased region" description="Basic and acidic residues" evidence="1">
    <location>
        <begin position="389"/>
        <end position="409"/>
    </location>
</feature>
<reference evidence="2 3" key="1">
    <citation type="journal article" date="2018" name="Science">
        <title>The opium poppy genome and morphinan production.</title>
        <authorList>
            <person name="Guo L."/>
            <person name="Winzer T."/>
            <person name="Yang X."/>
            <person name="Li Y."/>
            <person name="Ning Z."/>
            <person name="He Z."/>
            <person name="Teodor R."/>
            <person name="Lu Y."/>
            <person name="Bowser T.A."/>
            <person name="Graham I.A."/>
            <person name="Ye K."/>
        </authorList>
    </citation>
    <scope>NUCLEOTIDE SEQUENCE [LARGE SCALE GENOMIC DNA]</scope>
    <source>
        <strain evidence="3">cv. HN1</strain>
        <tissue evidence="2">Leaves</tissue>
    </source>
</reference>
<feature type="region of interest" description="Disordered" evidence="1">
    <location>
        <begin position="697"/>
        <end position="805"/>
    </location>
</feature>
<feature type="region of interest" description="Disordered" evidence="1">
    <location>
        <begin position="214"/>
        <end position="234"/>
    </location>
</feature>
<dbReference type="OMA" id="TETSHIR"/>
<gene>
    <name evidence="2" type="ORF">C5167_034690</name>
</gene>
<feature type="compositionally biased region" description="Acidic residues" evidence="1">
    <location>
        <begin position="768"/>
        <end position="781"/>
    </location>
</feature>
<feature type="region of interest" description="Disordered" evidence="1">
    <location>
        <begin position="948"/>
        <end position="981"/>
    </location>
</feature>
<feature type="region of interest" description="Disordered" evidence="1">
    <location>
        <begin position="256"/>
        <end position="481"/>
    </location>
</feature>
<dbReference type="AlphaFoldDB" id="A0A4Y7KHZ6"/>
<evidence type="ECO:0000313" key="3">
    <source>
        <dbReference type="Proteomes" id="UP000316621"/>
    </source>
</evidence>
<dbReference type="Proteomes" id="UP000316621">
    <property type="component" value="Chromosome 7"/>
</dbReference>
<protein>
    <recommendedName>
        <fullName evidence="4">DUF1985 domain-containing protein</fullName>
    </recommendedName>
</protein>
<feature type="compositionally biased region" description="Basic and acidic residues" evidence="1">
    <location>
        <begin position="214"/>
        <end position="225"/>
    </location>
</feature>
<feature type="compositionally biased region" description="Acidic residues" evidence="1">
    <location>
        <begin position="334"/>
        <end position="352"/>
    </location>
</feature>
<dbReference type="EMBL" id="CM010721">
    <property type="protein sequence ID" value="RZC71515.1"/>
    <property type="molecule type" value="Genomic_DNA"/>
</dbReference>
<keyword evidence="3" id="KW-1185">Reference proteome</keyword>
<proteinExistence type="predicted"/>
<evidence type="ECO:0000313" key="2">
    <source>
        <dbReference type="EMBL" id="RZC71515.1"/>
    </source>
</evidence>
<dbReference type="PANTHER" id="PTHR48449">
    <property type="entry name" value="DUF1985 DOMAIN-CONTAINING PROTEIN"/>
    <property type="match status" value="1"/>
</dbReference>
<feature type="region of interest" description="Disordered" evidence="1">
    <location>
        <begin position="538"/>
        <end position="567"/>
    </location>
</feature>
<feature type="compositionally biased region" description="Basic and acidic residues" evidence="1">
    <location>
        <begin position="434"/>
        <end position="475"/>
    </location>
</feature>
<evidence type="ECO:0008006" key="4">
    <source>
        <dbReference type="Google" id="ProtNLM"/>
    </source>
</evidence>
<feature type="compositionally biased region" description="Basic and acidic residues" evidence="1">
    <location>
        <begin position="724"/>
        <end position="766"/>
    </location>
</feature>
<sequence length="993" mass="111525">MEKVLGGDLYDFLVFITKSMGGNPILACTKNERSKTFREKEPVECPAGDRVKVALLLIVHVFLFGRQLKDPVDKEHWPLVENLEHFNTFSWGAKSYTLLFEKTQKAFARQGDKKKSPKLCSLKPGGIPQALVVWMLKLFPHLLGNYGKELASKRPRPLLLTVVLREKVIAYKDFCDDMKGVVFSEDNLPKIRAVGEEFREAAWEEGVSENHDLEDASADAPHDDQDQAMDSSDDNRHVIPVVPEQSGAEVTAGYAERGSHLGGAPPENHTVVGLESAGPSKDGYYRNDESNVEDCGLGPTCKDGDSRNDESNVEDCGLESAGPNKDGDSRNDESKEDETIDEILTDKVEEEDGRPIDMNHTGDSFDASALNEKNDSDGVKADVQGPRPDTAHIRQDEPVEVIQKDKGGDIDVETEKEDMLKNKVSSEEEDVDTETSHIRRDDPVEELIKDKDLSVEENADAHNLRDDPVEDKGLSEQENVDVEIEMEEMLKDTGLSEEEGTDTGVVMDSIPEKADVEDPGTETSQNREVDVVEEMIIKNLNHQDNNVEEDGDRVVEMESGAKPDKEYVVEEENDEMLKVKDLFEEEDHTEYPRTETGHTPQDDQKNVRDIVISEERDADTGSVIDSIAVEVREVTANEQDLITETDLIRQDYKVKNMVRDNVLFEGNARVFNANADECIIDRQDDTEELVAEEIENAEMVTDEDLSEEEDHTGESLVDNNGFDPVKDNVEDPRTETAHNPRDDQKNVKDIVLSEERDADAEIRMESSAEPDEDHGEADSLVDDSPVSKDGYIRSGTLPKPKGTGKDAETVYGVVHVKDMTHWVAIRTLLKQQLIVIYDSLRPRGDTERFPEPVRNICTALLARTDRVRLFCRTDAEGVELSSISASEILQYRREMAVQLYIQKFVELSSDLETKQILENFEEGKSCSKEERSEGEIWSGEQEVCEEDIPNRMPETSSQNVEPVRKKQKTKKNRELEKLGNETGLNNLNLSLAM</sequence>
<feature type="compositionally biased region" description="Basic and acidic residues" evidence="1">
    <location>
        <begin position="552"/>
        <end position="567"/>
    </location>
</feature>
<dbReference type="Gramene" id="RZC71515">
    <property type="protein sequence ID" value="RZC71515"/>
    <property type="gene ID" value="C5167_034690"/>
</dbReference>
<accession>A0A4Y7KHZ6</accession>